<proteinExistence type="predicted"/>
<dbReference type="Proteomes" id="UP000011731">
    <property type="component" value="Unassembled WGS sequence"/>
</dbReference>
<dbReference type="EMBL" id="AOEX01000016">
    <property type="protein sequence ID" value="EME66846.1"/>
    <property type="molecule type" value="Genomic_DNA"/>
</dbReference>
<evidence type="ECO:0000313" key="2">
    <source>
        <dbReference type="Proteomes" id="UP000011731"/>
    </source>
</evidence>
<keyword evidence="2" id="KW-1185">Reference proteome</keyword>
<sequence>MPNFYRASNPSEDELDLATRVMDTVQKQITSYREALSKVREMRKVLEQTSQVLPPEDSTEFRRVNSAELLGRLFEENGLPPPLAQAMAAEDFQDPAHMESDVMLRLWTWDCCCTDCCLTSPPPCTLTFVYPT</sequence>
<dbReference type="RefSeq" id="WP_003934660.1">
    <property type="nucleotide sequence ID" value="NZ_AOEX01000016.1"/>
</dbReference>
<organism evidence="1 2">
    <name type="scientific">Rhodococcus ruber BKS 20-38</name>
    <dbReference type="NCBI Taxonomy" id="1278076"/>
    <lineage>
        <taxon>Bacteria</taxon>
        <taxon>Bacillati</taxon>
        <taxon>Actinomycetota</taxon>
        <taxon>Actinomycetes</taxon>
        <taxon>Mycobacteriales</taxon>
        <taxon>Nocardiaceae</taxon>
        <taxon>Rhodococcus</taxon>
    </lineage>
</organism>
<name>M2Y126_9NOCA</name>
<protein>
    <submittedName>
        <fullName evidence="1">Uncharacterized protein</fullName>
    </submittedName>
</protein>
<reference evidence="1 2" key="1">
    <citation type="journal article" date="2013" name="Genome Announc.">
        <title>Draft Genome Sequence of Rhodococcus ruber Strain BKS 20-38.</title>
        <authorList>
            <person name="Bala M."/>
            <person name="Kumar S."/>
            <person name="Raghava G.P."/>
            <person name="Mayilraj S."/>
        </authorList>
    </citation>
    <scope>NUCLEOTIDE SEQUENCE [LARGE SCALE GENOMIC DNA]</scope>
    <source>
        <strain evidence="1 2">BKS 20-38</strain>
    </source>
</reference>
<dbReference type="PATRIC" id="fig|1278076.4.peg.597"/>
<gene>
    <name evidence="1" type="ORF">G352_02879</name>
</gene>
<evidence type="ECO:0000313" key="1">
    <source>
        <dbReference type="EMBL" id="EME66846.1"/>
    </source>
</evidence>
<accession>M2Y126</accession>
<dbReference type="AlphaFoldDB" id="M2Y126"/>
<comment type="caution">
    <text evidence="1">The sequence shown here is derived from an EMBL/GenBank/DDBJ whole genome shotgun (WGS) entry which is preliminary data.</text>
</comment>